<dbReference type="EMBL" id="AP019376">
    <property type="protein sequence ID" value="BBH91728.1"/>
    <property type="molecule type" value="Genomic_DNA"/>
</dbReference>
<dbReference type="AlphaFoldDB" id="A0A455SW27"/>
<organism evidence="1">
    <name type="scientific">Thermosporothrix sp. COM3</name>
    <dbReference type="NCBI Taxonomy" id="2490863"/>
    <lineage>
        <taxon>Bacteria</taxon>
        <taxon>Bacillati</taxon>
        <taxon>Chloroflexota</taxon>
        <taxon>Ktedonobacteria</taxon>
        <taxon>Ktedonobacterales</taxon>
        <taxon>Thermosporotrichaceae</taxon>
        <taxon>Thermosporothrix</taxon>
    </lineage>
</organism>
<proteinExistence type="predicted"/>
<sequence length="76" mass="8993">MNKMGDKAEMKEGIEKEIQCFGEQITRVASARSHTIHRIGLNQMPFLPEHFHVRDSFRYVRTYQRNPQLLYDSPTL</sequence>
<reference evidence="1" key="1">
    <citation type="submission" date="2018-12" db="EMBL/GenBank/DDBJ databases">
        <title>Novel natural products biosynthetic potential of the class Ktedonobacteria.</title>
        <authorList>
            <person name="Zheng Y."/>
            <person name="Saitou A."/>
            <person name="Wang C.M."/>
            <person name="Toyoda A."/>
            <person name="Minakuchi Y."/>
            <person name="Sekiguchi Y."/>
            <person name="Ueda K."/>
            <person name="Takano H."/>
            <person name="Sakai Y."/>
            <person name="Yokota A."/>
            <person name="Yabe S."/>
        </authorList>
    </citation>
    <scope>NUCLEOTIDE SEQUENCE</scope>
    <source>
        <strain evidence="1">COM3</strain>
    </source>
</reference>
<protein>
    <submittedName>
        <fullName evidence="1">Uncharacterized protein</fullName>
    </submittedName>
</protein>
<accession>A0A455SW27</accession>
<evidence type="ECO:0000313" key="1">
    <source>
        <dbReference type="EMBL" id="BBH91728.1"/>
    </source>
</evidence>
<gene>
    <name evidence="1" type="ORF">KTC_64790</name>
</gene>
<name>A0A455SW27_9CHLR</name>